<evidence type="ECO:0000313" key="10">
    <source>
        <dbReference type="Proteomes" id="UP000249688"/>
    </source>
</evidence>
<evidence type="ECO:0000256" key="2">
    <source>
        <dbReference type="ARBA" id="ARBA00012438"/>
    </source>
</evidence>
<keyword evidence="10" id="KW-1185">Reference proteome</keyword>
<dbReference type="InterPro" id="IPR005467">
    <property type="entry name" value="His_kinase_dom"/>
</dbReference>
<dbReference type="GO" id="GO:0005524">
    <property type="term" value="F:ATP binding"/>
    <property type="evidence" value="ECO:0007669"/>
    <property type="project" value="UniProtKB-KW"/>
</dbReference>
<comment type="caution">
    <text evidence="9">The sequence shown here is derived from an EMBL/GenBank/DDBJ whole genome shotgun (WGS) entry which is preliminary data.</text>
</comment>
<dbReference type="AlphaFoldDB" id="A0A2W7IIK4"/>
<dbReference type="EMBL" id="QKYU01000010">
    <property type="protein sequence ID" value="PZW45848.1"/>
    <property type="molecule type" value="Genomic_DNA"/>
</dbReference>
<keyword evidence="3" id="KW-0597">Phosphoprotein</keyword>
<proteinExistence type="predicted"/>
<dbReference type="EC" id="2.7.13.3" evidence="2"/>
<protein>
    <recommendedName>
        <fullName evidence="2">histidine kinase</fullName>
        <ecNumber evidence="2">2.7.13.3</ecNumber>
    </recommendedName>
</protein>
<reference evidence="9 10" key="1">
    <citation type="submission" date="2018-06" db="EMBL/GenBank/DDBJ databases">
        <title>Genomic Encyclopedia of Archaeal and Bacterial Type Strains, Phase II (KMG-II): from individual species to whole genera.</title>
        <authorList>
            <person name="Goeker M."/>
        </authorList>
    </citation>
    <scope>NUCLEOTIDE SEQUENCE [LARGE SCALE GENOMIC DNA]</scope>
    <source>
        <strain evidence="9 10">DSM 24525</strain>
    </source>
</reference>
<dbReference type="PANTHER" id="PTHR41523">
    <property type="entry name" value="TWO-COMPONENT SYSTEM SENSOR PROTEIN"/>
    <property type="match status" value="1"/>
</dbReference>
<name>A0A2W7IIK4_9PROT</name>
<keyword evidence="4" id="KW-0808">Transferase</keyword>
<dbReference type="Pfam" id="PF07568">
    <property type="entry name" value="HisKA_2"/>
    <property type="match status" value="1"/>
</dbReference>
<evidence type="ECO:0000256" key="3">
    <source>
        <dbReference type="ARBA" id="ARBA00022553"/>
    </source>
</evidence>
<evidence type="ECO:0000256" key="7">
    <source>
        <dbReference type="ARBA" id="ARBA00022840"/>
    </source>
</evidence>
<dbReference type="PROSITE" id="PS50109">
    <property type="entry name" value="HIS_KIN"/>
    <property type="match status" value="1"/>
</dbReference>
<gene>
    <name evidence="9" type="ORF">C8P66_11046</name>
</gene>
<dbReference type="Proteomes" id="UP000249688">
    <property type="component" value="Unassembled WGS sequence"/>
</dbReference>
<evidence type="ECO:0000256" key="6">
    <source>
        <dbReference type="ARBA" id="ARBA00022777"/>
    </source>
</evidence>
<dbReference type="SUPFAM" id="SSF55874">
    <property type="entry name" value="ATPase domain of HSP90 chaperone/DNA topoisomerase II/histidine kinase"/>
    <property type="match status" value="1"/>
</dbReference>
<dbReference type="InterPro" id="IPR003594">
    <property type="entry name" value="HATPase_dom"/>
</dbReference>
<dbReference type="Gene3D" id="3.30.565.10">
    <property type="entry name" value="Histidine kinase-like ATPase, C-terminal domain"/>
    <property type="match status" value="1"/>
</dbReference>
<dbReference type="PANTHER" id="PTHR41523:SF8">
    <property type="entry name" value="ETHYLENE RESPONSE SENSOR PROTEIN"/>
    <property type="match status" value="1"/>
</dbReference>
<comment type="catalytic activity">
    <reaction evidence="1">
        <text>ATP + protein L-histidine = ADP + protein N-phospho-L-histidine.</text>
        <dbReference type="EC" id="2.7.13.3"/>
    </reaction>
</comment>
<dbReference type="InterPro" id="IPR036890">
    <property type="entry name" value="HATPase_C_sf"/>
</dbReference>
<dbReference type="GO" id="GO:0004673">
    <property type="term" value="F:protein histidine kinase activity"/>
    <property type="evidence" value="ECO:0007669"/>
    <property type="project" value="UniProtKB-EC"/>
</dbReference>
<accession>A0A2W7IIK4</accession>
<evidence type="ECO:0000259" key="8">
    <source>
        <dbReference type="PROSITE" id="PS50109"/>
    </source>
</evidence>
<dbReference type="Pfam" id="PF13581">
    <property type="entry name" value="HATPase_c_2"/>
    <property type="match status" value="1"/>
</dbReference>
<evidence type="ECO:0000256" key="5">
    <source>
        <dbReference type="ARBA" id="ARBA00022741"/>
    </source>
</evidence>
<evidence type="ECO:0000313" key="9">
    <source>
        <dbReference type="EMBL" id="PZW45848.1"/>
    </source>
</evidence>
<keyword evidence="7" id="KW-0067">ATP-binding</keyword>
<keyword evidence="5" id="KW-0547">Nucleotide-binding</keyword>
<dbReference type="InterPro" id="IPR011495">
    <property type="entry name" value="Sig_transdc_His_kin_sub2_dim/P"/>
</dbReference>
<keyword evidence="6 9" id="KW-0418">Kinase</keyword>
<organism evidence="9 10">
    <name type="scientific">Humitalea rosea</name>
    <dbReference type="NCBI Taxonomy" id="990373"/>
    <lineage>
        <taxon>Bacteria</taxon>
        <taxon>Pseudomonadati</taxon>
        <taxon>Pseudomonadota</taxon>
        <taxon>Alphaproteobacteria</taxon>
        <taxon>Acetobacterales</taxon>
        <taxon>Roseomonadaceae</taxon>
        <taxon>Humitalea</taxon>
    </lineage>
</organism>
<feature type="domain" description="Histidine kinase" evidence="8">
    <location>
        <begin position="338"/>
        <end position="528"/>
    </location>
</feature>
<dbReference type="SMART" id="SM00387">
    <property type="entry name" value="HATPase_c"/>
    <property type="match status" value="1"/>
</dbReference>
<evidence type="ECO:0000256" key="4">
    <source>
        <dbReference type="ARBA" id="ARBA00022679"/>
    </source>
</evidence>
<sequence length="536" mass="56405">MIGIAGANALLAYDRDLSSSLRMVELLREAAAGRHATALAGLRGMVLGIAGADALGDVRCDGELRRLQANFPDRYTNIWALNATGRITCSALPVAGAGTYAELDYVTAARRAQSFALGAFKIGEVSGQPVIVGAAPIIEDGEIKGIIAAGLRLDAFLRRTPEGTQPHDIWLLDGQGGLLAVTQAPPDNLPAPAALERLIAAGTAAADLPSRNGVPHAFATLALDPDLRLLVGMSNAPIAEGAWIALMQRLGELAVFLAVCLAAIILGSELAISRPLRALSQRVRSWRPGEPFRPARGWSAPLEVEAVGAAFGQVVESLTKRSNELQAALAQNDLVIAEMHHRVKNNIQVIASLLTLQAARAPDVASEAALAMARDRVRALATLHRHLYARPQIEAVGISAFLAELGPQLFAAAGELRPGRIHLELDVQDMEVLADQAVSLALLVTECLMNALRHAFPHGRGGVVRVSVHLVEGIVTLAVTDDGVGREGDPTSGIGLTLIEGFAAALGGRPEWGGPPGTSLTVRFPLREATARPLER</sequence>
<evidence type="ECO:0000256" key="1">
    <source>
        <dbReference type="ARBA" id="ARBA00000085"/>
    </source>
</evidence>
<dbReference type="CDD" id="cd12914">
    <property type="entry name" value="PDC1_DGC_like"/>
    <property type="match status" value="1"/>
</dbReference>
<dbReference type="Gene3D" id="3.30.450.20">
    <property type="entry name" value="PAS domain"/>
    <property type="match status" value="2"/>
</dbReference>
<dbReference type="CDD" id="cd16936">
    <property type="entry name" value="HATPase_RsbW-like"/>
    <property type="match status" value="1"/>
</dbReference>